<evidence type="ECO:0000313" key="2">
    <source>
        <dbReference type="Proteomes" id="UP000571854"/>
    </source>
</evidence>
<dbReference type="AlphaFoldDB" id="A0A7J9NNH2"/>
<dbReference type="EMBL" id="JACDUJ010000001">
    <property type="protein sequence ID" value="MBA2846610.1"/>
    <property type="molecule type" value="Genomic_DNA"/>
</dbReference>
<accession>A0A7J9NNH2</accession>
<sequence length="194" mass="23041">MLNIPKPCADEVEHYLNEWNTLKKYVLQEDALNKLFNELCPKNDSMADILIKVSTLNDFYSTNIKSTVTVAEHILRLNIDERLENCDEKLVNDIAGVVYENGRTIRHYSFASKYCSHHKPSDYPIYDSNVGSVLKHFRDTDQFSDFSDKKLKEYTSFKKIIFKFKEFYELKEYTVKEIDRYLWQVGRNNFSKYK</sequence>
<evidence type="ECO:0000313" key="1">
    <source>
        <dbReference type="EMBL" id="MBA2846610.1"/>
    </source>
</evidence>
<dbReference type="RefSeq" id="WP_181492042.1">
    <property type="nucleotide sequence ID" value="NZ_JACDUJ010000001.1"/>
</dbReference>
<dbReference type="Proteomes" id="UP000571854">
    <property type="component" value="Unassembled WGS sequence"/>
</dbReference>
<protein>
    <submittedName>
        <fullName evidence="1">Uncharacterized protein</fullName>
    </submittedName>
</protein>
<proteinExistence type="predicted"/>
<organism evidence="1 2">
    <name type="scientific">Methanococcus maripaludis</name>
    <name type="common">Methanococcus deltae</name>
    <dbReference type="NCBI Taxonomy" id="39152"/>
    <lineage>
        <taxon>Archaea</taxon>
        <taxon>Methanobacteriati</taxon>
        <taxon>Methanobacteriota</taxon>
        <taxon>Methanomada group</taxon>
        <taxon>Methanococci</taxon>
        <taxon>Methanococcales</taxon>
        <taxon>Methanococcaceae</taxon>
        <taxon>Methanococcus</taxon>
    </lineage>
</organism>
<comment type="caution">
    <text evidence="1">The sequence shown here is derived from an EMBL/GenBank/DDBJ whole genome shotgun (WGS) entry which is preliminary data.</text>
</comment>
<reference evidence="1 2" key="1">
    <citation type="submission" date="2020-07" db="EMBL/GenBank/DDBJ databases">
        <title>Genomic Encyclopedia of Type Strains, Phase IV (KMG-V): Genome sequencing to study the core and pangenomes of soil and plant-associated prokaryotes.</title>
        <authorList>
            <person name="Whitman W."/>
        </authorList>
    </citation>
    <scope>NUCLEOTIDE SEQUENCE [LARGE SCALE GENOMIC DNA]</scope>
    <source>
        <strain evidence="1 2">A5</strain>
    </source>
</reference>
<name>A0A7J9NNH2_METMI</name>
<gene>
    <name evidence="1" type="ORF">HNP88_000794</name>
</gene>